<evidence type="ECO:0000256" key="3">
    <source>
        <dbReference type="ARBA" id="ARBA00022692"/>
    </source>
</evidence>
<name>A0A1S6UAD9_9BACT</name>
<dbReference type="GeneID" id="56567224"/>
<comment type="subcellular location">
    <subcellularLocation>
        <location evidence="1">Cell membrane</location>
        <topology evidence="1">Multi-pass membrane protein</topology>
    </subcellularLocation>
</comment>
<keyword evidence="7" id="KW-1185">Reference proteome</keyword>
<evidence type="ECO:0000256" key="1">
    <source>
        <dbReference type="ARBA" id="ARBA00004651"/>
    </source>
</evidence>
<protein>
    <submittedName>
        <fullName evidence="6">Uncharacterized protein</fullName>
    </submittedName>
</protein>
<organism evidence="6 7">
    <name type="scientific">Campylobacter pinnipediorum subsp. caledonicus</name>
    <dbReference type="NCBI Taxonomy" id="1874362"/>
    <lineage>
        <taxon>Bacteria</taxon>
        <taxon>Pseudomonadati</taxon>
        <taxon>Campylobacterota</taxon>
        <taxon>Epsilonproteobacteria</taxon>
        <taxon>Campylobacterales</taxon>
        <taxon>Campylobacteraceae</taxon>
        <taxon>Campylobacter</taxon>
    </lineage>
</organism>
<keyword evidence="3" id="KW-0812">Transmembrane</keyword>
<reference evidence="7" key="1">
    <citation type="submission" date="2016-09" db="EMBL/GenBank/DDBJ databases">
        <title>Comparative genomics of the Campylobacter concisus group.</title>
        <authorList>
            <person name="Miller W.G."/>
            <person name="Yee E."/>
            <person name="Chapman M.H."/>
            <person name="Huynh S."/>
            <person name="Bono J.L."/>
            <person name="On S.L.W."/>
            <person name="StLeger J."/>
            <person name="Foster G."/>
            <person name="Parker C.T."/>
        </authorList>
    </citation>
    <scope>NUCLEOTIDE SEQUENCE [LARGE SCALE GENOMIC DNA]</scope>
    <source>
        <strain evidence="7">RM18021</strain>
    </source>
</reference>
<dbReference type="AlphaFoldDB" id="A0A1S6UAD9"/>
<dbReference type="KEGG" id="cpin:CPIN18020_1584"/>
<evidence type="ECO:0000256" key="4">
    <source>
        <dbReference type="ARBA" id="ARBA00022989"/>
    </source>
</evidence>
<dbReference type="GO" id="GO:0005886">
    <property type="term" value="C:plasma membrane"/>
    <property type="evidence" value="ECO:0007669"/>
    <property type="project" value="UniProtKB-SubCell"/>
</dbReference>
<dbReference type="InterPro" id="IPR010432">
    <property type="entry name" value="RDD"/>
</dbReference>
<dbReference type="Proteomes" id="UP000190868">
    <property type="component" value="Chromosome"/>
</dbReference>
<dbReference type="PANTHER" id="PTHR36115">
    <property type="entry name" value="PROLINE-RICH ANTIGEN HOMOLOG-RELATED"/>
    <property type="match status" value="1"/>
</dbReference>
<evidence type="ECO:0000313" key="7">
    <source>
        <dbReference type="Proteomes" id="UP000190868"/>
    </source>
</evidence>
<dbReference type="EMBL" id="CP017258">
    <property type="protein sequence ID" value="AQW88417.1"/>
    <property type="molecule type" value="Genomic_DNA"/>
</dbReference>
<keyword evidence="5" id="KW-0472">Membrane</keyword>
<accession>A0A1S6UAD9</accession>
<evidence type="ECO:0000256" key="2">
    <source>
        <dbReference type="ARBA" id="ARBA00022475"/>
    </source>
</evidence>
<dbReference type="Pfam" id="PF06271">
    <property type="entry name" value="RDD"/>
    <property type="match status" value="1"/>
</dbReference>
<evidence type="ECO:0000256" key="5">
    <source>
        <dbReference type="ARBA" id="ARBA00023136"/>
    </source>
</evidence>
<evidence type="ECO:0000313" key="6">
    <source>
        <dbReference type="EMBL" id="AQW88417.1"/>
    </source>
</evidence>
<dbReference type="PANTHER" id="PTHR36115:SF6">
    <property type="entry name" value="PROLINE-RICH ANTIGEN HOMOLOG"/>
    <property type="match status" value="1"/>
</dbReference>
<proteinExistence type="predicted"/>
<dbReference type="RefSeq" id="WP_226995916.1">
    <property type="nucleotide sequence ID" value="NZ_CP017018.1"/>
</dbReference>
<keyword evidence="4" id="KW-1133">Transmembrane helix</keyword>
<gene>
    <name evidence="6" type="ORF">CPIN18021_1638</name>
</gene>
<sequence length="143" mass="16154">MAQKAKAKIAPISLRIKAFIVDTFMILMPILYITTYIILDGKEDFQNSQIAIFACNAMFCIVLSIFFAKLAQTPGYKSQQIYLISLKSGKKITFFQAVFRYICFVFAGCSIVGLLLCFFRKDRLNLHDLMTKTAAVLPNSKAK</sequence>
<dbReference type="InterPro" id="IPR051791">
    <property type="entry name" value="Pra-immunoreactive"/>
</dbReference>
<keyword evidence="2" id="KW-1003">Cell membrane</keyword>